<dbReference type="InterPro" id="IPR011990">
    <property type="entry name" value="TPR-like_helical_dom_sf"/>
</dbReference>
<dbReference type="Proteomes" id="UP001162891">
    <property type="component" value="Chromosome"/>
</dbReference>
<reference evidence="3" key="1">
    <citation type="journal article" date="2022" name="Int. J. Syst. Evol. Microbiol.">
        <title>Anaeromyxobacter oryzae sp. nov., Anaeromyxobacter diazotrophicus sp. nov. and Anaeromyxobacter paludicola sp. nov., isolated from paddy soils.</title>
        <authorList>
            <person name="Itoh H."/>
            <person name="Xu Z."/>
            <person name="Mise K."/>
            <person name="Masuda Y."/>
            <person name="Ushijima N."/>
            <person name="Hayakawa C."/>
            <person name="Shiratori Y."/>
            <person name="Senoo K."/>
        </authorList>
    </citation>
    <scope>NUCLEOTIDE SEQUENCE [LARGE SCALE GENOMIC DNA]</scope>
    <source>
        <strain evidence="3">Red232</strain>
    </source>
</reference>
<keyword evidence="3" id="KW-1185">Reference proteome</keyword>
<evidence type="ECO:0008006" key="4">
    <source>
        <dbReference type="Google" id="ProtNLM"/>
    </source>
</evidence>
<accession>A0ABN6N0J8</accession>
<evidence type="ECO:0000313" key="3">
    <source>
        <dbReference type="Proteomes" id="UP001162891"/>
    </source>
</evidence>
<dbReference type="Gene3D" id="1.25.40.10">
    <property type="entry name" value="Tetratricopeptide repeat domain"/>
    <property type="match status" value="1"/>
</dbReference>
<name>A0ABN6N0J8_9BACT</name>
<protein>
    <recommendedName>
        <fullName evidence="4">DUF1570 domain-containing protein</fullName>
    </recommendedName>
</protein>
<feature type="signal peptide" evidence="1">
    <location>
        <begin position="1"/>
        <end position="31"/>
    </location>
</feature>
<dbReference type="EMBL" id="AP025591">
    <property type="protein sequence ID" value="BDG06725.1"/>
    <property type="molecule type" value="Genomic_DNA"/>
</dbReference>
<proteinExistence type="predicted"/>
<dbReference type="SUPFAM" id="SSF48452">
    <property type="entry name" value="TPR-like"/>
    <property type="match status" value="1"/>
</dbReference>
<sequence>MAPGAAVGYDPLMRSPPLACAVLAALLAACAAPSAFRCPAQGGPPWRELSTDHLVLRTDLPAREASALAGRLERMRVAVGAALFEGAPPAPGQVEVIAFRTAEEYRPFAPEGAAGYYLRYAGGPPRIVLSGALQPWQRALLAHELTHHFLASVFHRQPRWLAEGLAVYMESLGDDAPGSAAVTVGAPPPARLDRARTRPVPVRELLAWDGGPGLRPALDYYAASWVLVHWLAHRRPAAFAELQRRLAAGAEPAAAWRAALPEHDPDVPGALEALDDVLAEYVRAPIETQRRMVEVPIAVGYFERPVPPAEIHAIRLVLWQHGPDKGRAALEREVAEALGEDAAHPIALQFRAALDGTDPAPLARAAVAAHPDDPRAWTFLATALPSPDDAAAREAAYRRAAELAPRNAAAVHNLAAELLAQGRSGEALPHARRAVKLAPWSPPVLAAYAAVLSDLGQCAAALAAQRRAMEALPERASAESRAELAAGLGAYKAQCRTGLRAAGGAP</sequence>
<evidence type="ECO:0000256" key="1">
    <source>
        <dbReference type="SAM" id="SignalP"/>
    </source>
</evidence>
<feature type="chain" id="PRO_5047159840" description="DUF1570 domain-containing protein" evidence="1">
    <location>
        <begin position="32"/>
        <end position="506"/>
    </location>
</feature>
<evidence type="ECO:0000313" key="2">
    <source>
        <dbReference type="EMBL" id="BDG06725.1"/>
    </source>
</evidence>
<organism evidence="2 3">
    <name type="scientific">Anaeromyxobacter oryzae</name>
    <dbReference type="NCBI Taxonomy" id="2918170"/>
    <lineage>
        <taxon>Bacteria</taxon>
        <taxon>Pseudomonadati</taxon>
        <taxon>Myxococcota</taxon>
        <taxon>Myxococcia</taxon>
        <taxon>Myxococcales</taxon>
        <taxon>Cystobacterineae</taxon>
        <taxon>Anaeromyxobacteraceae</taxon>
        <taxon>Anaeromyxobacter</taxon>
    </lineage>
</organism>
<gene>
    <name evidence="2" type="ORF">AMOR_57210</name>
</gene>
<keyword evidence="1" id="KW-0732">Signal</keyword>